<dbReference type="GO" id="GO:0003700">
    <property type="term" value="F:DNA-binding transcription factor activity"/>
    <property type="evidence" value="ECO:0007669"/>
    <property type="project" value="TreeGrafter"/>
</dbReference>
<sequence length="226" mass="24566">MQNVAEESAPRGGLRERKKRATRAALVEAAVRLAAEHGAENVTVEAISESAGVSPRTFFNYFDSRDDVFVMIGAETSARLRRAVLDAPVELPPLQALRHALAAELAEVEQQHELWRLHAEVLRRSPRLLVRSLGVHAADELGLAETLAERMGAGGPAAPPADEESRRSTLGLYPHLLAAVCVTAVRVAFEHWCVRQEERAFTDVFHETFDHLAAGLPAPSGTAGRS</sequence>
<dbReference type="PANTHER" id="PTHR30055">
    <property type="entry name" value="HTH-TYPE TRANSCRIPTIONAL REGULATOR RUTR"/>
    <property type="match status" value="1"/>
</dbReference>
<dbReference type="Proteomes" id="UP000029482">
    <property type="component" value="Chromosome"/>
</dbReference>
<dbReference type="EMBL" id="CP009438">
    <property type="protein sequence ID" value="AIS02047.1"/>
    <property type="molecule type" value="Genomic_DNA"/>
</dbReference>
<evidence type="ECO:0000256" key="1">
    <source>
        <dbReference type="ARBA" id="ARBA00023015"/>
    </source>
</evidence>
<dbReference type="PRINTS" id="PR00455">
    <property type="entry name" value="HTHTETR"/>
</dbReference>
<dbReference type="PANTHER" id="PTHR30055:SF238">
    <property type="entry name" value="MYCOFACTOCIN BIOSYNTHESIS TRANSCRIPTIONAL REGULATOR MFTR-RELATED"/>
    <property type="match status" value="1"/>
</dbReference>
<dbReference type="GO" id="GO:0000976">
    <property type="term" value="F:transcription cis-regulatory region binding"/>
    <property type="evidence" value="ECO:0007669"/>
    <property type="project" value="TreeGrafter"/>
</dbReference>
<keyword evidence="2 4" id="KW-0238">DNA-binding</keyword>
<dbReference type="SUPFAM" id="SSF46689">
    <property type="entry name" value="Homeodomain-like"/>
    <property type="match status" value="1"/>
</dbReference>
<keyword evidence="8" id="KW-1185">Reference proteome</keyword>
<keyword evidence="3" id="KW-0804">Transcription</keyword>
<dbReference type="InterPro" id="IPR001647">
    <property type="entry name" value="HTH_TetR"/>
</dbReference>
<name>A0A089XJB0_STRGA</name>
<dbReference type="eggNOG" id="COG1309">
    <property type="taxonomic scope" value="Bacteria"/>
</dbReference>
<dbReference type="AlphaFoldDB" id="A0A089XJB0"/>
<dbReference type="InterPro" id="IPR009057">
    <property type="entry name" value="Homeodomain-like_sf"/>
</dbReference>
<feature type="domain" description="HTH tetR-type" evidence="6">
    <location>
        <begin position="20"/>
        <end position="80"/>
    </location>
</feature>
<evidence type="ECO:0000313" key="8">
    <source>
        <dbReference type="Proteomes" id="UP000029482"/>
    </source>
</evidence>
<evidence type="ECO:0000256" key="5">
    <source>
        <dbReference type="SAM" id="MobiDB-lite"/>
    </source>
</evidence>
<dbReference type="OrthoDB" id="8688418at2"/>
<evidence type="ECO:0000256" key="4">
    <source>
        <dbReference type="PROSITE-ProRule" id="PRU00335"/>
    </source>
</evidence>
<dbReference type="Gene3D" id="1.10.357.10">
    <property type="entry name" value="Tetracycline Repressor, domain 2"/>
    <property type="match status" value="1"/>
</dbReference>
<dbReference type="Pfam" id="PF17754">
    <property type="entry name" value="TetR_C_14"/>
    <property type="match status" value="1"/>
</dbReference>
<feature type="DNA-binding region" description="H-T-H motif" evidence="4">
    <location>
        <begin position="43"/>
        <end position="62"/>
    </location>
</feature>
<reference evidence="8" key="1">
    <citation type="journal article" date="2015" name="J. Biotechnol.">
        <title>Complete genome sequence of the actinobacterium Streptomyces glaucescens GLA.O (DSM 40922) consisting of a linear chromosome and one linear plasmid.</title>
        <authorList>
            <person name="Ortseifen V."/>
            <person name="Winkler A."/>
            <person name="Albersmeier A."/>
            <person name="Wendler S."/>
            <person name="Puhler A."/>
            <person name="Kalinowski J."/>
            <person name="Ruckert C."/>
        </authorList>
    </citation>
    <scope>NUCLEOTIDE SEQUENCE [LARGE SCALE GENOMIC DNA]</scope>
    <source>
        <strain evidence="8">DSM 40922 / GLA O</strain>
    </source>
</reference>
<accession>A0A089XJB0</accession>
<keyword evidence="1" id="KW-0805">Transcription regulation</keyword>
<dbReference type="InterPro" id="IPR050109">
    <property type="entry name" value="HTH-type_TetR-like_transc_reg"/>
</dbReference>
<dbReference type="KEGG" id="sgu:SGLAU_30565"/>
<dbReference type="STRING" id="1907.SGLAU_30565"/>
<protein>
    <submittedName>
        <fullName evidence="7">TetR-family transcriptional regulator</fullName>
    </submittedName>
</protein>
<dbReference type="PROSITE" id="PS50977">
    <property type="entry name" value="HTH_TETR_2"/>
    <property type="match status" value="1"/>
</dbReference>
<evidence type="ECO:0000313" key="7">
    <source>
        <dbReference type="EMBL" id="AIS02047.1"/>
    </source>
</evidence>
<proteinExistence type="predicted"/>
<evidence type="ECO:0000256" key="3">
    <source>
        <dbReference type="ARBA" id="ARBA00023163"/>
    </source>
</evidence>
<dbReference type="InterPro" id="IPR041347">
    <property type="entry name" value="MftR_C"/>
</dbReference>
<dbReference type="RefSeq" id="WP_043505729.1">
    <property type="nucleotide sequence ID" value="NZ_CP009438.1"/>
</dbReference>
<evidence type="ECO:0000259" key="6">
    <source>
        <dbReference type="PROSITE" id="PS50977"/>
    </source>
</evidence>
<dbReference type="Pfam" id="PF00440">
    <property type="entry name" value="TetR_N"/>
    <property type="match status" value="1"/>
</dbReference>
<gene>
    <name evidence="7" type="ORF">SGLAU_30565</name>
</gene>
<dbReference type="HOGENOM" id="CLU_069356_2_3_11"/>
<feature type="region of interest" description="Disordered" evidence="5">
    <location>
        <begin position="1"/>
        <end position="20"/>
    </location>
</feature>
<evidence type="ECO:0000256" key="2">
    <source>
        <dbReference type="ARBA" id="ARBA00023125"/>
    </source>
</evidence>
<organism evidence="7 8">
    <name type="scientific">Streptomyces glaucescens</name>
    <dbReference type="NCBI Taxonomy" id="1907"/>
    <lineage>
        <taxon>Bacteria</taxon>
        <taxon>Bacillati</taxon>
        <taxon>Actinomycetota</taxon>
        <taxon>Actinomycetes</taxon>
        <taxon>Kitasatosporales</taxon>
        <taxon>Streptomycetaceae</taxon>
        <taxon>Streptomyces</taxon>
    </lineage>
</organism>